<feature type="transmembrane region" description="Helical" evidence="1">
    <location>
        <begin position="43"/>
        <end position="68"/>
    </location>
</feature>
<evidence type="ECO:0000256" key="1">
    <source>
        <dbReference type="SAM" id="Phobius"/>
    </source>
</evidence>
<keyword evidence="3" id="KW-1185">Reference proteome</keyword>
<name>A0A5A9NZ67_9TELE</name>
<accession>A0A5A9NZ67</accession>
<sequence length="71" mass="7969">MESNGAGVEYNRWNEDNINMKVPDSQPNLIRLYNTMCTGQLGIAVKVAAFVIVVVVIFLLGYVTGYYVHRC</sequence>
<organism evidence="2 3">
    <name type="scientific">Triplophysa tibetana</name>
    <dbReference type="NCBI Taxonomy" id="1572043"/>
    <lineage>
        <taxon>Eukaryota</taxon>
        <taxon>Metazoa</taxon>
        <taxon>Chordata</taxon>
        <taxon>Craniata</taxon>
        <taxon>Vertebrata</taxon>
        <taxon>Euteleostomi</taxon>
        <taxon>Actinopterygii</taxon>
        <taxon>Neopterygii</taxon>
        <taxon>Teleostei</taxon>
        <taxon>Ostariophysi</taxon>
        <taxon>Cypriniformes</taxon>
        <taxon>Nemacheilidae</taxon>
        <taxon>Triplophysa</taxon>
    </lineage>
</organism>
<gene>
    <name evidence="2" type="ORF">E1301_Tti007259</name>
</gene>
<keyword evidence="1" id="KW-1133">Transmembrane helix</keyword>
<dbReference type="InterPro" id="IPR031744">
    <property type="entry name" value="SMIM1"/>
</dbReference>
<comment type="caution">
    <text evidence="2">The sequence shown here is derived from an EMBL/GenBank/DDBJ whole genome shotgun (WGS) entry which is preliminary data.</text>
</comment>
<dbReference type="Proteomes" id="UP000324632">
    <property type="component" value="Chromosome 12"/>
</dbReference>
<dbReference type="PANTHER" id="PTHR38503:SF1">
    <property type="entry name" value="SMALL INTEGRAL MEMBRANE PROTEIN 1"/>
    <property type="match status" value="1"/>
</dbReference>
<dbReference type="AlphaFoldDB" id="A0A5A9NZ67"/>
<keyword evidence="1" id="KW-0472">Membrane</keyword>
<reference evidence="2 3" key="1">
    <citation type="journal article" date="2019" name="Mol. Ecol. Resour.">
        <title>Chromosome-level genome assembly of Triplophysa tibetana, a fish adapted to the harsh high-altitude environment of the Tibetan Plateau.</title>
        <authorList>
            <person name="Yang X."/>
            <person name="Liu H."/>
            <person name="Ma Z."/>
            <person name="Zou Y."/>
            <person name="Zou M."/>
            <person name="Mao Y."/>
            <person name="Li X."/>
            <person name="Wang H."/>
            <person name="Chen T."/>
            <person name="Wang W."/>
            <person name="Yang R."/>
        </authorList>
    </citation>
    <scope>NUCLEOTIDE SEQUENCE [LARGE SCALE GENOMIC DNA]</scope>
    <source>
        <strain evidence="2">TTIB1903HZAU</strain>
        <tissue evidence="2">Muscle</tissue>
    </source>
</reference>
<protein>
    <submittedName>
        <fullName evidence="2">Small integral membrane protein 1</fullName>
    </submittedName>
</protein>
<dbReference type="Pfam" id="PF15875">
    <property type="entry name" value="DUF4731"/>
    <property type="match status" value="1"/>
</dbReference>
<dbReference type="PANTHER" id="PTHR38503">
    <property type="entry name" value="SMALL INTEGRAL MEMBRANE PROTEIN 1"/>
    <property type="match status" value="1"/>
</dbReference>
<evidence type="ECO:0000313" key="2">
    <source>
        <dbReference type="EMBL" id="KAA0714111.1"/>
    </source>
</evidence>
<keyword evidence="1" id="KW-0812">Transmembrane</keyword>
<evidence type="ECO:0000313" key="3">
    <source>
        <dbReference type="Proteomes" id="UP000324632"/>
    </source>
</evidence>
<dbReference type="EMBL" id="SOYY01000012">
    <property type="protein sequence ID" value="KAA0714111.1"/>
    <property type="molecule type" value="Genomic_DNA"/>
</dbReference>
<proteinExistence type="predicted"/>